<dbReference type="Gene3D" id="3.30.200.20">
    <property type="entry name" value="Phosphorylase Kinase, domain 1"/>
    <property type="match status" value="1"/>
</dbReference>
<dbReference type="PANTHER" id="PTHR47829:SF1">
    <property type="entry name" value="HAD FAMILY PHOSPHATASE"/>
    <property type="match status" value="1"/>
</dbReference>
<dbReference type="SUPFAM" id="SSF56112">
    <property type="entry name" value="Protein kinase-like (PK-like)"/>
    <property type="match status" value="1"/>
</dbReference>
<sequence length="370" mass="42507">MTDSYSDRLVDEDALATYLEDRLGPVERYAVERHTEGHSNETLFLTWGDRELVIRRPPPGETADTAHDVLREHRVTKALVDTDVPVPEPVLACEDHDVLGSDFYVMERLAGDVLRDEEPDRFADPGSRERIGEELVDTLAAIHEVDYEAVGLGEFGYPPGYTERQVDRWGQQLMWAFETTVEEREVPDLYEVGAWLQENVPEEHPHALVHGDYKLDNVIYGPAGRNASRNERADDAREPESLPELVGVFDWEMATLGDPRADLGWMLSYWRDPKDPDPAVPELTATFMEREGYPSRLELVERWEKRTGLEFEHERFYRTLAVYKLAALGEMFFRRYLEGNSDDPMYPKMEERVPALAARAVRIIDGEEPL</sequence>
<dbReference type="HOGENOM" id="CLU_007526_0_0_2"/>
<dbReference type="InterPro" id="IPR002575">
    <property type="entry name" value="Aminoglycoside_PTrfase"/>
</dbReference>
<dbReference type="KEGG" id="nou:Natoc_2757"/>
<dbReference type="Proteomes" id="UP000010878">
    <property type="component" value="Chromosome"/>
</dbReference>
<dbReference type="GO" id="GO:0016740">
    <property type="term" value="F:transferase activity"/>
    <property type="evidence" value="ECO:0007669"/>
    <property type="project" value="UniProtKB-KW"/>
</dbReference>
<protein>
    <submittedName>
        <fullName evidence="2">Putative aminoglycoside phosphotransferase</fullName>
    </submittedName>
</protein>
<evidence type="ECO:0000259" key="1">
    <source>
        <dbReference type="Pfam" id="PF01636"/>
    </source>
</evidence>
<dbReference type="OrthoDB" id="350437at2157"/>
<keyword evidence="2" id="KW-0808">Transferase</keyword>
<dbReference type="GeneID" id="14403144"/>
<dbReference type="InterPro" id="IPR011009">
    <property type="entry name" value="Kinase-like_dom_sf"/>
</dbReference>
<gene>
    <name evidence="2" type="ORF">Natoc_2757</name>
</gene>
<dbReference type="AlphaFoldDB" id="L0K0I0"/>
<accession>L0K0I0</accession>
<proteinExistence type="predicted"/>
<feature type="domain" description="Aminoglycoside phosphotransferase" evidence="1">
    <location>
        <begin position="31"/>
        <end position="221"/>
    </location>
</feature>
<dbReference type="PANTHER" id="PTHR47829">
    <property type="entry name" value="HYDROLASE, PUTATIVE (AFU_ORTHOLOGUE AFUA_1G12880)-RELATED"/>
    <property type="match status" value="1"/>
</dbReference>
<dbReference type="STRING" id="694430.Natoc_2757"/>
<organism evidence="2 3">
    <name type="scientific">Natronococcus occultus SP4</name>
    <dbReference type="NCBI Taxonomy" id="694430"/>
    <lineage>
        <taxon>Archaea</taxon>
        <taxon>Methanobacteriati</taxon>
        <taxon>Methanobacteriota</taxon>
        <taxon>Stenosarchaea group</taxon>
        <taxon>Halobacteria</taxon>
        <taxon>Halobacteriales</taxon>
        <taxon>Natrialbaceae</taxon>
        <taxon>Natronococcus</taxon>
    </lineage>
</organism>
<dbReference type="RefSeq" id="WP_015321955.1">
    <property type="nucleotide sequence ID" value="NC_019974.1"/>
</dbReference>
<dbReference type="CDD" id="cd05154">
    <property type="entry name" value="ACAD10_11_N-like"/>
    <property type="match status" value="1"/>
</dbReference>
<keyword evidence="3" id="KW-1185">Reference proteome</keyword>
<dbReference type="EMBL" id="CP003929">
    <property type="protein sequence ID" value="AGB38516.1"/>
    <property type="molecule type" value="Genomic_DNA"/>
</dbReference>
<dbReference type="Pfam" id="PF01636">
    <property type="entry name" value="APH"/>
    <property type="match status" value="2"/>
</dbReference>
<dbReference type="eggNOG" id="arCOG04682">
    <property type="taxonomic scope" value="Archaea"/>
</dbReference>
<dbReference type="InterPro" id="IPR041726">
    <property type="entry name" value="ACAD10_11_N"/>
</dbReference>
<feature type="domain" description="Aminoglycoside phosphotransferase" evidence="1">
    <location>
        <begin position="244"/>
        <end position="295"/>
    </location>
</feature>
<dbReference type="InterPro" id="IPR052898">
    <property type="entry name" value="ACAD10-like"/>
</dbReference>
<name>L0K0I0_9EURY</name>
<reference evidence="2 3" key="1">
    <citation type="submission" date="2012-11" db="EMBL/GenBank/DDBJ databases">
        <title>FINISHED of Natronococcus occultus SP4, DSM 3396.</title>
        <authorList>
            <consortium name="DOE Joint Genome Institute"/>
            <person name="Eisen J."/>
            <person name="Huntemann M."/>
            <person name="Wei C.-L."/>
            <person name="Han J."/>
            <person name="Detter J.C."/>
            <person name="Han C."/>
            <person name="Tapia R."/>
            <person name="Chen A."/>
            <person name="Kyrpides N."/>
            <person name="Mavromatis K."/>
            <person name="Markowitz V."/>
            <person name="Szeto E."/>
            <person name="Ivanova N."/>
            <person name="Mikhailova N."/>
            <person name="Ovchinnikova G."/>
            <person name="Pagani I."/>
            <person name="Pati A."/>
            <person name="Goodwin L."/>
            <person name="Nordberg H.P."/>
            <person name="Cantor M.N."/>
            <person name="Hua S.X."/>
            <person name="Woyke T."/>
            <person name="Eisen J."/>
            <person name="Klenk H.-P."/>
            <person name="Klenk H.-P."/>
        </authorList>
    </citation>
    <scope>NUCLEOTIDE SEQUENCE [LARGE SCALE GENOMIC DNA]</scope>
    <source>
        <strain evidence="2 3">SP4</strain>
    </source>
</reference>
<evidence type="ECO:0000313" key="3">
    <source>
        <dbReference type="Proteomes" id="UP000010878"/>
    </source>
</evidence>
<evidence type="ECO:0000313" key="2">
    <source>
        <dbReference type="EMBL" id="AGB38516.1"/>
    </source>
</evidence>
<dbReference type="Gene3D" id="3.90.1200.10">
    <property type="match status" value="1"/>
</dbReference>